<evidence type="ECO:0000256" key="1">
    <source>
        <dbReference type="SAM" id="MobiDB-lite"/>
    </source>
</evidence>
<protein>
    <submittedName>
        <fullName evidence="2">Uncharacterized protein</fullName>
    </submittedName>
</protein>
<comment type="caution">
    <text evidence="2">The sequence shown here is derived from an EMBL/GenBank/DDBJ whole genome shotgun (WGS) entry which is preliminary data.</text>
</comment>
<evidence type="ECO:0000313" key="2">
    <source>
        <dbReference type="EMBL" id="KAE9323313.1"/>
    </source>
</evidence>
<organism evidence="2 3">
    <name type="scientific">Phytophthora fragariae</name>
    <dbReference type="NCBI Taxonomy" id="53985"/>
    <lineage>
        <taxon>Eukaryota</taxon>
        <taxon>Sar</taxon>
        <taxon>Stramenopiles</taxon>
        <taxon>Oomycota</taxon>
        <taxon>Peronosporomycetes</taxon>
        <taxon>Peronosporales</taxon>
        <taxon>Peronosporaceae</taxon>
        <taxon>Phytophthora</taxon>
    </lineage>
</organism>
<reference evidence="2 3" key="1">
    <citation type="submission" date="2018-09" db="EMBL/GenBank/DDBJ databases">
        <title>Genomic investigation of the strawberry pathogen Phytophthora fragariae indicates pathogenicity is determined by transcriptional variation in three key races.</title>
        <authorList>
            <person name="Adams T.M."/>
            <person name="Armitage A.D."/>
            <person name="Sobczyk M.K."/>
            <person name="Bates H.J."/>
            <person name="Dunwell J.M."/>
            <person name="Nellist C.F."/>
            <person name="Harrison R.J."/>
        </authorList>
    </citation>
    <scope>NUCLEOTIDE SEQUENCE [LARGE SCALE GENOMIC DNA]</scope>
    <source>
        <strain evidence="2 3">NOV-77</strain>
    </source>
</reference>
<dbReference type="EMBL" id="QXFY01001250">
    <property type="protein sequence ID" value="KAE9323313.1"/>
    <property type="molecule type" value="Genomic_DNA"/>
</dbReference>
<dbReference type="Proteomes" id="UP000486351">
    <property type="component" value="Unassembled WGS sequence"/>
</dbReference>
<feature type="region of interest" description="Disordered" evidence="1">
    <location>
        <begin position="1"/>
        <end position="68"/>
    </location>
</feature>
<evidence type="ECO:0000313" key="3">
    <source>
        <dbReference type="Proteomes" id="UP000486351"/>
    </source>
</evidence>
<sequence>MDDAEHAESSTAPMTMSESTAESTSTAVTPRMATSDGITAVMSLNDHTATNDESLNDHTATESGGTRKWKRVTFADPLVDGKERAEARYEGQDAVHAAVTGVTNAAEVTSTVDATKATQDMRTRKPGKTTITTTRASSRRSTRTTSEKPPGAAKTDTATNRAASAVATTSKRAKPTPRQGADEQRDDGDDNGGRRVAKKQRGSRSDGEQREHEPPCMY</sequence>
<feature type="compositionally biased region" description="Low complexity" evidence="1">
    <location>
        <begin position="14"/>
        <end position="27"/>
    </location>
</feature>
<accession>A0A6G0R8V8</accession>
<name>A0A6G0R8V8_9STRA</name>
<feature type="compositionally biased region" description="Polar residues" evidence="1">
    <location>
        <begin position="156"/>
        <end position="170"/>
    </location>
</feature>
<gene>
    <name evidence="2" type="ORF">PF008_g17389</name>
</gene>
<dbReference type="AlphaFoldDB" id="A0A6G0R8V8"/>
<proteinExistence type="predicted"/>
<feature type="compositionally biased region" description="Basic and acidic residues" evidence="1">
    <location>
        <begin position="203"/>
        <end position="218"/>
    </location>
</feature>
<feature type="region of interest" description="Disordered" evidence="1">
    <location>
        <begin position="112"/>
        <end position="218"/>
    </location>
</feature>
<feature type="compositionally biased region" description="Polar residues" evidence="1">
    <location>
        <begin position="45"/>
        <end position="54"/>
    </location>
</feature>